<dbReference type="InterPro" id="IPR050372">
    <property type="entry name" value="Neurexin-related_CASP"/>
</dbReference>
<dbReference type="Gene3D" id="2.10.25.10">
    <property type="entry name" value="Laminin"/>
    <property type="match status" value="2"/>
</dbReference>
<feature type="disulfide bond" evidence="2">
    <location>
        <begin position="186"/>
        <end position="196"/>
    </location>
</feature>
<dbReference type="InterPro" id="IPR001791">
    <property type="entry name" value="Laminin_G"/>
</dbReference>
<evidence type="ECO:0000256" key="1">
    <source>
        <dbReference type="ARBA" id="ARBA00023157"/>
    </source>
</evidence>
<accession>R7TUR7</accession>
<keyword evidence="1 2" id="KW-1015">Disulfide bond</keyword>
<proteinExistence type="predicted"/>
<feature type="domain" description="Laminin G" evidence="3">
    <location>
        <begin position="407"/>
        <end position="583"/>
    </location>
</feature>
<name>R7TUR7_CAPTE</name>
<reference evidence="6" key="3">
    <citation type="submission" date="2015-06" db="UniProtKB">
        <authorList>
            <consortium name="EnsemblMetazoa"/>
        </authorList>
    </citation>
    <scope>IDENTIFICATION</scope>
</reference>
<feature type="non-terminal residue" evidence="5">
    <location>
        <position position="627"/>
    </location>
</feature>
<dbReference type="SUPFAM" id="SSF49899">
    <property type="entry name" value="Concanavalin A-like lectins/glucanases"/>
    <property type="match status" value="3"/>
</dbReference>
<evidence type="ECO:0000313" key="7">
    <source>
        <dbReference type="Proteomes" id="UP000014760"/>
    </source>
</evidence>
<feature type="domain" description="Laminin G" evidence="3">
    <location>
        <begin position="221"/>
        <end position="394"/>
    </location>
</feature>
<dbReference type="PANTHER" id="PTHR15036:SF89">
    <property type="entry name" value="NEUREXIN 1, ISOFORM F"/>
    <property type="match status" value="1"/>
</dbReference>
<dbReference type="OMA" id="MHGGHCL"/>
<evidence type="ECO:0000259" key="4">
    <source>
        <dbReference type="PROSITE" id="PS50026"/>
    </source>
</evidence>
<gene>
    <name evidence="5" type="ORF">CAPTEDRAFT_43082</name>
</gene>
<dbReference type="HOGENOM" id="CLU_014484_0_0_1"/>
<feature type="domain" description="EGF-like" evidence="4">
    <location>
        <begin position="182"/>
        <end position="218"/>
    </location>
</feature>
<keyword evidence="7" id="KW-1185">Reference proteome</keyword>
<protein>
    <recommendedName>
        <fullName evidence="8">EGF-like domain-containing protein</fullName>
    </recommendedName>
</protein>
<dbReference type="CDD" id="cd00110">
    <property type="entry name" value="LamG"/>
    <property type="match status" value="3"/>
</dbReference>
<reference evidence="5 7" key="2">
    <citation type="journal article" date="2013" name="Nature">
        <title>Insights into bilaterian evolution from three spiralian genomes.</title>
        <authorList>
            <person name="Simakov O."/>
            <person name="Marletaz F."/>
            <person name="Cho S.J."/>
            <person name="Edsinger-Gonzales E."/>
            <person name="Havlak P."/>
            <person name="Hellsten U."/>
            <person name="Kuo D.H."/>
            <person name="Larsson T."/>
            <person name="Lv J."/>
            <person name="Arendt D."/>
            <person name="Savage R."/>
            <person name="Osoegawa K."/>
            <person name="de Jong P."/>
            <person name="Grimwood J."/>
            <person name="Chapman J.A."/>
            <person name="Shapiro H."/>
            <person name="Aerts A."/>
            <person name="Otillar R.P."/>
            <person name="Terry A.Y."/>
            <person name="Boore J.L."/>
            <person name="Grigoriev I.V."/>
            <person name="Lindberg D.R."/>
            <person name="Seaver E.C."/>
            <person name="Weisblat D.A."/>
            <person name="Putnam N.H."/>
            <person name="Rokhsar D.S."/>
        </authorList>
    </citation>
    <scope>NUCLEOTIDE SEQUENCE</scope>
    <source>
        <strain evidence="5 7">I ESC-2004</strain>
    </source>
</reference>
<dbReference type="InterPro" id="IPR000152">
    <property type="entry name" value="EGF-type_Asp/Asn_hydroxyl_site"/>
</dbReference>
<dbReference type="EMBL" id="AMQN01002158">
    <property type="status" value="NOT_ANNOTATED_CDS"/>
    <property type="molecule type" value="Genomic_DNA"/>
</dbReference>
<sequence>PITFTEKGAYVTLPMWELREEGSIEFNFKTQQRDAMIFYNGGQAGSRDFVAIELFDGTPYFVIDTGSGERRLEFSRNRVRVDDGEEHFIKVDRHNADLEITLDDNVMRYNLAGRNQELDLGTSLYLGAVNNPNRLPWHMWTRKEKFFLGCIWGMKINDGDIDLPKLARDQNVRGVEEECADMAETCSTAPCSHGLCFDRPEGFFCDCSDTMYTGLRCNERAPVATFDGKSYILINIDPTLETHTNDISLRFKTHSQDGLLFETSTKYSDDYLKAYLQGGRGRLETNLGGQSRVFRMTFECEDHPLNDDEWHTLRIARRANHFETWVDDCKRSTAQLPGEGYTLDIDRINIGSDRVSVDHPYIGHLQNLHFDDHPFFEYLPPGFPPNGIDIISNVNVSINPRPLPIYPITYRSKDYTYVALPTLEVFGNLDLKFMFKTREKDGLLFYNDGEGQDFLAIELVSGFLHFLVDDGSGPTAQVAESAELNDNEWHMVHVLQTSPHSFEINVDGVPTNINLRRTTNRFDLSGLLYVGGVREDMSEDLPYFINSRRSFVGCLATLKVNGHLKNLYMDAVEKSTSTLSQGCSGMSVYTRFCTPGICQHYGVCIEGTTTHICDCNMTSYVGRHCSN</sequence>
<dbReference type="AlphaFoldDB" id="R7TUR7"/>
<dbReference type="SMART" id="SM00181">
    <property type="entry name" value="EGF"/>
    <property type="match status" value="2"/>
</dbReference>
<dbReference type="PROSITE" id="PS50026">
    <property type="entry name" value="EGF_3"/>
    <property type="match status" value="2"/>
</dbReference>
<evidence type="ECO:0000313" key="6">
    <source>
        <dbReference type="EnsemblMetazoa" id="CapteP43082"/>
    </source>
</evidence>
<feature type="non-terminal residue" evidence="5">
    <location>
        <position position="1"/>
    </location>
</feature>
<dbReference type="InterPro" id="IPR000742">
    <property type="entry name" value="EGF"/>
</dbReference>
<dbReference type="Gene3D" id="2.60.120.200">
    <property type="match status" value="3"/>
</dbReference>
<dbReference type="GO" id="GO:0016020">
    <property type="term" value="C:membrane"/>
    <property type="evidence" value="ECO:0007669"/>
    <property type="project" value="UniProtKB-SubCell"/>
</dbReference>
<keyword evidence="2" id="KW-0245">EGF-like domain</keyword>
<dbReference type="Proteomes" id="UP000014760">
    <property type="component" value="Unassembled WGS sequence"/>
</dbReference>
<dbReference type="EMBL" id="KB308559">
    <property type="protein sequence ID" value="ELT97439.1"/>
    <property type="molecule type" value="Genomic_DNA"/>
</dbReference>
<dbReference type="EnsemblMetazoa" id="CapteT43082">
    <property type="protein sequence ID" value="CapteP43082"/>
    <property type="gene ID" value="CapteG43082"/>
</dbReference>
<dbReference type="InterPro" id="IPR013320">
    <property type="entry name" value="ConA-like_dom_sf"/>
</dbReference>
<dbReference type="PROSITE" id="PS00010">
    <property type="entry name" value="ASX_HYDROXYL"/>
    <property type="match status" value="1"/>
</dbReference>
<feature type="domain" description="Laminin G" evidence="3">
    <location>
        <begin position="1"/>
        <end position="179"/>
    </location>
</feature>
<dbReference type="STRING" id="283909.R7TUR7"/>
<dbReference type="OrthoDB" id="6275838at2759"/>
<comment type="caution">
    <text evidence="2">Lacks conserved residue(s) required for the propagation of feature annotation.</text>
</comment>
<evidence type="ECO:0008006" key="8">
    <source>
        <dbReference type="Google" id="ProtNLM"/>
    </source>
</evidence>
<dbReference type="PROSITE" id="PS50025">
    <property type="entry name" value="LAM_G_DOMAIN"/>
    <property type="match status" value="3"/>
</dbReference>
<reference evidence="7" key="1">
    <citation type="submission" date="2012-12" db="EMBL/GenBank/DDBJ databases">
        <authorList>
            <person name="Hellsten U."/>
            <person name="Grimwood J."/>
            <person name="Chapman J.A."/>
            <person name="Shapiro H."/>
            <person name="Aerts A."/>
            <person name="Otillar R.P."/>
            <person name="Terry A.Y."/>
            <person name="Boore J.L."/>
            <person name="Simakov O."/>
            <person name="Marletaz F."/>
            <person name="Cho S.-J."/>
            <person name="Edsinger-Gonzales E."/>
            <person name="Havlak P."/>
            <person name="Kuo D.-H."/>
            <person name="Larsson T."/>
            <person name="Lv J."/>
            <person name="Arendt D."/>
            <person name="Savage R."/>
            <person name="Osoegawa K."/>
            <person name="de Jong P."/>
            <person name="Lindberg D.R."/>
            <person name="Seaver E.C."/>
            <person name="Weisblat D.A."/>
            <person name="Putnam N.H."/>
            <person name="Grigoriev I.V."/>
            <person name="Rokhsar D.S."/>
        </authorList>
    </citation>
    <scope>NUCLEOTIDE SEQUENCE</scope>
    <source>
        <strain evidence="7">I ESC-2004</strain>
    </source>
</reference>
<dbReference type="SMART" id="SM00282">
    <property type="entry name" value="LamG"/>
    <property type="match status" value="3"/>
</dbReference>
<organism evidence="5">
    <name type="scientific">Capitella teleta</name>
    <name type="common">Polychaete worm</name>
    <dbReference type="NCBI Taxonomy" id="283909"/>
    <lineage>
        <taxon>Eukaryota</taxon>
        <taxon>Metazoa</taxon>
        <taxon>Spiralia</taxon>
        <taxon>Lophotrochozoa</taxon>
        <taxon>Annelida</taxon>
        <taxon>Polychaeta</taxon>
        <taxon>Sedentaria</taxon>
        <taxon>Scolecida</taxon>
        <taxon>Capitellidae</taxon>
        <taxon>Capitella</taxon>
    </lineage>
</organism>
<dbReference type="PANTHER" id="PTHR15036">
    <property type="entry name" value="PIKACHURIN-LIKE PROTEIN"/>
    <property type="match status" value="1"/>
</dbReference>
<evidence type="ECO:0000313" key="5">
    <source>
        <dbReference type="EMBL" id="ELT97439.1"/>
    </source>
</evidence>
<evidence type="ECO:0000256" key="2">
    <source>
        <dbReference type="PROSITE-ProRule" id="PRU00076"/>
    </source>
</evidence>
<feature type="domain" description="EGF-like" evidence="4">
    <location>
        <begin position="589"/>
        <end position="626"/>
    </location>
</feature>
<evidence type="ECO:0000259" key="3">
    <source>
        <dbReference type="PROSITE" id="PS50025"/>
    </source>
</evidence>
<dbReference type="Pfam" id="PF02210">
    <property type="entry name" value="Laminin_G_2"/>
    <property type="match status" value="3"/>
</dbReference>